<name>A0A511NC01_DEIC1</name>
<dbReference type="EMBL" id="BJXB01000053">
    <property type="protein sequence ID" value="GEM50028.1"/>
    <property type="molecule type" value="Genomic_DNA"/>
</dbReference>
<evidence type="ECO:0000313" key="1">
    <source>
        <dbReference type="EMBL" id="GEM50028.1"/>
    </source>
</evidence>
<accession>A0A511NC01</accession>
<keyword evidence="2" id="KW-1185">Reference proteome</keyword>
<gene>
    <name evidence="1" type="ORF">DC3_56630</name>
</gene>
<comment type="caution">
    <text evidence="1">The sequence shown here is derived from an EMBL/GenBank/DDBJ whole genome shotgun (WGS) entry which is preliminary data.</text>
</comment>
<protein>
    <submittedName>
        <fullName evidence="1">Uncharacterized protein</fullName>
    </submittedName>
</protein>
<evidence type="ECO:0000313" key="2">
    <source>
        <dbReference type="Proteomes" id="UP000321306"/>
    </source>
</evidence>
<reference evidence="1 2" key="1">
    <citation type="submission" date="2019-07" db="EMBL/GenBank/DDBJ databases">
        <title>Whole genome shotgun sequence of Deinococcus cellulosilyticus NBRC 106333.</title>
        <authorList>
            <person name="Hosoyama A."/>
            <person name="Uohara A."/>
            <person name="Ohji S."/>
            <person name="Ichikawa N."/>
        </authorList>
    </citation>
    <scope>NUCLEOTIDE SEQUENCE [LARGE SCALE GENOMIC DNA]</scope>
    <source>
        <strain evidence="1 2">NBRC 106333</strain>
    </source>
</reference>
<dbReference type="OrthoDB" id="2604320at2"/>
<organism evidence="1 2">
    <name type="scientific">Deinococcus cellulosilyticus (strain DSM 18568 / NBRC 106333 / KACC 11606 / 5516J-15)</name>
    <dbReference type="NCBI Taxonomy" id="1223518"/>
    <lineage>
        <taxon>Bacteria</taxon>
        <taxon>Thermotogati</taxon>
        <taxon>Deinococcota</taxon>
        <taxon>Deinococci</taxon>
        <taxon>Deinococcales</taxon>
        <taxon>Deinococcaceae</taxon>
        <taxon>Deinococcus</taxon>
    </lineage>
</organism>
<sequence>MGKQINGKFYDWGDVTVNLPHGTMLDGEEINYSDEMGVNRSQGKGLGTRGYGRSQYKSGGDITLKREEYNRLEKAAEGGIYSMKPFPITVSYVNEDGETVTDTLEHCIFKKRDFKAGEKSDFMTVKLDFEILGQILTNGKPAYKE</sequence>
<dbReference type="Proteomes" id="UP000321306">
    <property type="component" value="Unassembled WGS sequence"/>
</dbReference>
<proteinExistence type="predicted"/>
<dbReference type="RefSeq" id="WP_146891752.1">
    <property type="nucleotide sequence ID" value="NZ_BJXB01000053.1"/>
</dbReference>
<dbReference type="AlphaFoldDB" id="A0A511NC01"/>